<evidence type="ECO:0000256" key="4">
    <source>
        <dbReference type="ARBA" id="ARBA00023015"/>
    </source>
</evidence>
<protein>
    <recommendedName>
        <fullName evidence="2">Toxin CcdB</fullName>
    </recommendedName>
    <alternativeName>
        <fullName evidence="7">Cytotoxic protein CcdB</fullName>
    </alternativeName>
    <alternativeName>
        <fullName evidence="6">Protein LetD</fullName>
    </alternativeName>
</protein>
<keyword evidence="3" id="KW-0678">Repressor</keyword>
<accession>A3U0Q3</accession>
<dbReference type="InterPro" id="IPR002712">
    <property type="entry name" value="CcdB"/>
</dbReference>
<proteinExistence type="inferred from homology"/>
<keyword evidence="4" id="KW-0805">Transcription regulation</keyword>
<dbReference type="Pfam" id="PF01845">
    <property type="entry name" value="CcdB"/>
    <property type="match status" value="1"/>
</dbReference>
<dbReference type="RefSeq" id="WP_009803886.1">
    <property type="nucleotide sequence ID" value="NZ_AAMO01000008.1"/>
</dbReference>
<dbReference type="EMBL" id="AAMO01000008">
    <property type="protein sequence ID" value="EAQ02344.1"/>
    <property type="molecule type" value="Genomic_DNA"/>
</dbReference>
<sequence>MPQGTIHRTRDGLDLICRVQTDIGAETPYILCAPVLPRDAWGRLVPKLHIAFDLDGRPHVILMSQLIALPASEIGRAVGSAEAWRDEIVMAVDLLVSGF</sequence>
<dbReference type="SUPFAM" id="SSF50118">
    <property type="entry name" value="Cell growth inhibitor/plasmid maintenance toxic component"/>
    <property type="match status" value="1"/>
</dbReference>
<dbReference type="Gene3D" id="2.30.30.110">
    <property type="match status" value="1"/>
</dbReference>
<evidence type="ECO:0000256" key="1">
    <source>
        <dbReference type="ARBA" id="ARBA00005230"/>
    </source>
</evidence>
<keyword evidence="5" id="KW-0804">Transcription</keyword>
<keyword evidence="9" id="KW-1185">Reference proteome</keyword>
<dbReference type="Proteomes" id="UP000004318">
    <property type="component" value="Unassembled WGS sequence"/>
</dbReference>
<gene>
    <name evidence="8" type="ORF">OB2597_19716</name>
</gene>
<dbReference type="STRING" id="252305.OB2597_19716"/>
<evidence type="ECO:0000256" key="7">
    <source>
        <dbReference type="ARBA" id="ARBA00033135"/>
    </source>
</evidence>
<name>A3U0Q3_PSEBH</name>
<dbReference type="HOGENOM" id="CLU_2317473_0_0_5"/>
<evidence type="ECO:0000256" key="2">
    <source>
        <dbReference type="ARBA" id="ARBA00015075"/>
    </source>
</evidence>
<dbReference type="GO" id="GO:0006276">
    <property type="term" value="P:plasmid maintenance"/>
    <property type="evidence" value="ECO:0007669"/>
    <property type="project" value="InterPro"/>
</dbReference>
<evidence type="ECO:0000256" key="5">
    <source>
        <dbReference type="ARBA" id="ARBA00023163"/>
    </source>
</evidence>
<evidence type="ECO:0000313" key="9">
    <source>
        <dbReference type="Proteomes" id="UP000004318"/>
    </source>
</evidence>
<comment type="similarity">
    <text evidence="1">Belongs to the CcdB toxin family.</text>
</comment>
<evidence type="ECO:0000256" key="6">
    <source>
        <dbReference type="ARBA" id="ARBA00029628"/>
    </source>
</evidence>
<dbReference type="AlphaFoldDB" id="A3U0Q3"/>
<organism evidence="8 9">
    <name type="scientific">Pseudooceanicola batsensis (strain ATCC BAA-863 / DSM 15984 / KCTC 12145 / HTCC2597)</name>
    <name type="common">Oceanicola batsensis</name>
    <dbReference type="NCBI Taxonomy" id="252305"/>
    <lineage>
        <taxon>Bacteria</taxon>
        <taxon>Pseudomonadati</taxon>
        <taxon>Pseudomonadota</taxon>
        <taxon>Alphaproteobacteria</taxon>
        <taxon>Rhodobacterales</taxon>
        <taxon>Paracoccaceae</taxon>
        <taxon>Pseudooceanicola</taxon>
    </lineage>
</organism>
<evidence type="ECO:0000313" key="8">
    <source>
        <dbReference type="EMBL" id="EAQ02344.1"/>
    </source>
</evidence>
<comment type="caution">
    <text evidence="8">The sequence shown here is derived from an EMBL/GenBank/DDBJ whole genome shotgun (WGS) entry which is preliminary data.</text>
</comment>
<dbReference type="InterPro" id="IPR011067">
    <property type="entry name" value="Plasmid_toxin/cell-grow_inhib"/>
</dbReference>
<dbReference type="GO" id="GO:0008657">
    <property type="term" value="F:DNA topoisomerase type II (double strand cut, ATP-hydrolyzing) inhibitor activity"/>
    <property type="evidence" value="ECO:0007669"/>
    <property type="project" value="InterPro"/>
</dbReference>
<dbReference type="OrthoDB" id="9813510at2"/>
<reference evidence="8 9" key="1">
    <citation type="journal article" date="2010" name="J. Bacteriol.">
        <title>Genome sequences of Oceanicola granulosus HTCC2516(T) and Oceanicola batsensis HTCC2597(TDelta).</title>
        <authorList>
            <person name="Thrash J.C."/>
            <person name="Cho J.C."/>
            <person name="Vergin K.L."/>
            <person name="Giovannoni S.J."/>
        </authorList>
    </citation>
    <scope>NUCLEOTIDE SEQUENCE [LARGE SCALE GENOMIC DNA]</scope>
    <source>
        <strain evidence="9">ATCC BAA-863 / DSM 15984 / KCTC 12145 / HTCC2597</strain>
    </source>
</reference>
<evidence type="ECO:0000256" key="3">
    <source>
        <dbReference type="ARBA" id="ARBA00022491"/>
    </source>
</evidence>